<dbReference type="Proteomes" id="UP000031366">
    <property type="component" value="Unassembled WGS sequence"/>
</dbReference>
<accession>A0A0C1U2G2</accession>
<evidence type="ECO:0000313" key="7">
    <source>
        <dbReference type="Proteomes" id="UP000031366"/>
    </source>
</evidence>
<dbReference type="InterPro" id="IPR013325">
    <property type="entry name" value="RNA_pol_sigma_r2"/>
</dbReference>
<evidence type="ECO:0000259" key="5">
    <source>
        <dbReference type="Pfam" id="PF04542"/>
    </source>
</evidence>
<name>A0A0C1U2G2_9CLOT</name>
<protein>
    <submittedName>
        <fullName evidence="6">RNA polymerase sigma factor, sigma-70 family protein</fullName>
    </submittedName>
</protein>
<gene>
    <name evidence="6" type="ORF">U732_2153</name>
</gene>
<evidence type="ECO:0000256" key="4">
    <source>
        <dbReference type="ARBA" id="ARBA00023163"/>
    </source>
</evidence>
<dbReference type="InterPro" id="IPR007627">
    <property type="entry name" value="RNA_pol_sigma70_r2"/>
</dbReference>
<dbReference type="Pfam" id="PF04542">
    <property type="entry name" value="Sigma70_r2"/>
    <property type="match status" value="1"/>
</dbReference>
<keyword evidence="4" id="KW-0804">Transcription</keyword>
<dbReference type="OrthoDB" id="1954605at2"/>
<dbReference type="Gene3D" id="1.10.1740.10">
    <property type="match status" value="1"/>
</dbReference>
<dbReference type="SUPFAM" id="SSF88946">
    <property type="entry name" value="Sigma2 domain of RNA polymerase sigma factors"/>
    <property type="match status" value="1"/>
</dbReference>
<feature type="domain" description="RNA polymerase sigma-70 region 2" evidence="5">
    <location>
        <begin position="24"/>
        <end position="88"/>
    </location>
</feature>
<dbReference type="GO" id="GO:0016987">
    <property type="term" value="F:sigma factor activity"/>
    <property type="evidence" value="ECO:0007669"/>
    <property type="project" value="UniProtKB-KW"/>
</dbReference>
<evidence type="ECO:0000256" key="3">
    <source>
        <dbReference type="ARBA" id="ARBA00023125"/>
    </source>
</evidence>
<proteinExistence type="predicted"/>
<reference evidence="6 7" key="1">
    <citation type="journal article" date="2015" name="Infect. Genet. Evol.">
        <title>Genomic sequences of six botulinum neurotoxin-producing strains representing three clostridial species illustrate the mobility and diversity of botulinum neurotoxin genes.</title>
        <authorList>
            <person name="Smith T.J."/>
            <person name="Hill K.K."/>
            <person name="Xie G."/>
            <person name="Foley B.T."/>
            <person name="Williamson C.H."/>
            <person name="Foster J.T."/>
            <person name="Johnson S.L."/>
            <person name="Chertkov O."/>
            <person name="Teshima H."/>
            <person name="Gibbons H.S."/>
            <person name="Johnsky L.A."/>
            <person name="Karavis M.A."/>
            <person name="Smith L.A."/>
        </authorList>
    </citation>
    <scope>NUCLEOTIDE SEQUENCE [LARGE SCALE GENOMIC DNA]</scope>
    <source>
        <strain evidence="6 7">CDC 2741</strain>
    </source>
</reference>
<dbReference type="PANTHER" id="PTHR30385">
    <property type="entry name" value="SIGMA FACTOR F FLAGELLAR"/>
    <property type="match status" value="1"/>
</dbReference>
<keyword evidence="7" id="KW-1185">Reference proteome</keyword>
<evidence type="ECO:0000256" key="2">
    <source>
        <dbReference type="ARBA" id="ARBA00023082"/>
    </source>
</evidence>
<dbReference type="InterPro" id="IPR014284">
    <property type="entry name" value="RNA_pol_sigma-70_dom"/>
</dbReference>
<organism evidence="6 7">
    <name type="scientific">Clostridium argentinense CDC 2741</name>
    <dbReference type="NCBI Taxonomy" id="1418104"/>
    <lineage>
        <taxon>Bacteria</taxon>
        <taxon>Bacillati</taxon>
        <taxon>Bacillota</taxon>
        <taxon>Clostridia</taxon>
        <taxon>Eubacteriales</taxon>
        <taxon>Clostridiaceae</taxon>
        <taxon>Clostridium</taxon>
    </lineage>
</organism>
<dbReference type="PANTHER" id="PTHR30385:SF4">
    <property type="entry name" value="RNA POLYMERASE SIGMA-E FACTOR"/>
    <property type="match status" value="1"/>
</dbReference>
<dbReference type="EMBL" id="AYSO01000018">
    <property type="protein sequence ID" value="KIE45718.1"/>
    <property type="molecule type" value="Genomic_DNA"/>
</dbReference>
<comment type="caution">
    <text evidence="6">The sequence shown here is derived from an EMBL/GenBank/DDBJ whole genome shotgun (WGS) entry which is preliminary data.</text>
</comment>
<keyword evidence="1" id="KW-0805">Transcription regulation</keyword>
<dbReference type="NCBIfam" id="TIGR02937">
    <property type="entry name" value="sigma70-ECF"/>
    <property type="match status" value="1"/>
</dbReference>
<keyword evidence="2" id="KW-0731">Sigma factor</keyword>
<dbReference type="InterPro" id="IPR013324">
    <property type="entry name" value="RNA_pol_sigma_r3/r4-like"/>
</dbReference>
<dbReference type="AlphaFoldDB" id="A0A0C1U2G2"/>
<evidence type="ECO:0000256" key="1">
    <source>
        <dbReference type="ARBA" id="ARBA00023015"/>
    </source>
</evidence>
<dbReference type="SUPFAM" id="SSF88659">
    <property type="entry name" value="Sigma3 and sigma4 domains of RNA polymerase sigma factors"/>
    <property type="match status" value="1"/>
</dbReference>
<dbReference type="GO" id="GO:0006352">
    <property type="term" value="P:DNA-templated transcription initiation"/>
    <property type="evidence" value="ECO:0007669"/>
    <property type="project" value="InterPro"/>
</dbReference>
<sequence>MCNEINDLVLIAKNGEAKEIEYIINKLNPFLHKCCNAVYINGYDKDDLLQLGRISILKAIDKYEVGKGEFIPYAMRSIKNNFNYLIRSKIKSNYEVSLNTPIGEGIILQDKLTYEDRFIDNYINDETRRYLYEFVDMLTTEHKELIYYVYLDKKGNLKEYSEYKDMKYMTIVKRREVAIKKLKDMFRKKGYIVK</sequence>
<dbReference type="RefSeq" id="WP_039634337.1">
    <property type="nucleotide sequence ID" value="NZ_AYSO01000018.1"/>
</dbReference>
<evidence type="ECO:0000313" key="6">
    <source>
        <dbReference type="EMBL" id="KIE45718.1"/>
    </source>
</evidence>
<dbReference type="STRING" id="29341.RSJ17_03070"/>
<dbReference type="GO" id="GO:0003677">
    <property type="term" value="F:DNA binding"/>
    <property type="evidence" value="ECO:0007669"/>
    <property type="project" value="UniProtKB-KW"/>
</dbReference>
<keyword evidence="3" id="KW-0238">DNA-binding</keyword>